<dbReference type="AlphaFoldDB" id="A0A7L9UAK3"/>
<dbReference type="RefSeq" id="WP_193688202.1">
    <property type="nucleotide sequence ID" value="NZ_CP062941.1"/>
</dbReference>
<keyword evidence="1" id="KW-1133">Transmembrane helix</keyword>
<keyword evidence="3" id="KW-1185">Reference proteome</keyword>
<accession>A0A7L9UAK3</accession>
<dbReference type="Proteomes" id="UP000593875">
    <property type="component" value="Chromosome"/>
</dbReference>
<reference evidence="2 3" key="1">
    <citation type="submission" date="2020-10" db="EMBL/GenBank/DDBJ databases">
        <title>Genome sequencing of Massilia sp. LPB0304.</title>
        <authorList>
            <person name="Kim J."/>
        </authorList>
    </citation>
    <scope>NUCLEOTIDE SEQUENCE [LARGE SCALE GENOMIC DNA]</scope>
    <source>
        <strain evidence="2 3">LPB0304</strain>
    </source>
</reference>
<dbReference type="InterPro" id="IPR008407">
    <property type="entry name" value="Brnchd-chn_aa_trnsp_AzlD"/>
</dbReference>
<feature type="transmembrane region" description="Helical" evidence="1">
    <location>
        <begin position="40"/>
        <end position="59"/>
    </location>
</feature>
<gene>
    <name evidence="2" type="ORF">LPB04_08155</name>
</gene>
<proteinExistence type="predicted"/>
<evidence type="ECO:0000313" key="3">
    <source>
        <dbReference type="Proteomes" id="UP000593875"/>
    </source>
</evidence>
<dbReference type="Pfam" id="PF05437">
    <property type="entry name" value="AzlD"/>
    <property type="match status" value="1"/>
</dbReference>
<keyword evidence="1" id="KW-0472">Membrane</keyword>
<dbReference type="KEGG" id="mlir:LPB04_08155"/>
<feature type="transmembrane region" description="Helical" evidence="1">
    <location>
        <begin position="6"/>
        <end position="28"/>
    </location>
</feature>
<evidence type="ECO:0000313" key="2">
    <source>
        <dbReference type="EMBL" id="QOL51225.1"/>
    </source>
</evidence>
<feature type="transmembrane region" description="Helical" evidence="1">
    <location>
        <begin position="93"/>
        <end position="111"/>
    </location>
</feature>
<sequence>MAEWEIWAVIVVLALSTAITRSGFWLIGHRVTLPPRVQDMLRYAPACALAAIIAPDLVLGSGGQVHLGLSNPKLLAGIAALGFYVWRKNMLQTIVFGMLVFTLLRILHVFGASA</sequence>
<evidence type="ECO:0000256" key="1">
    <source>
        <dbReference type="SAM" id="Phobius"/>
    </source>
</evidence>
<protein>
    <submittedName>
        <fullName evidence="2">AzlD domain-containing protein</fullName>
    </submittedName>
</protein>
<keyword evidence="1" id="KW-0812">Transmembrane</keyword>
<name>A0A7L9UAK3_9BURK</name>
<dbReference type="EMBL" id="CP062941">
    <property type="protein sequence ID" value="QOL51225.1"/>
    <property type="molecule type" value="Genomic_DNA"/>
</dbReference>
<organism evidence="2 3">
    <name type="scientific">Massilia litorea</name>
    <dbReference type="NCBI Taxonomy" id="2769491"/>
    <lineage>
        <taxon>Bacteria</taxon>
        <taxon>Pseudomonadati</taxon>
        <taxon>Pseudomonadota</taxon>
        <taxon>Betaproteobacteria</taxon>
        <taxon>Burkholderiales</taxon>
        <taxon>Oxalobacteraceae</taxon>
        <taxon>Telluria group</taxon>
        <taxon>Massilia</taxon>
    </lineage>
</organism>